<proteinExistence type="inferred from homology"/>
<keyword evidence="2" id="KW-0009">Actin-binding</keyword>
<dbReference type="AlphaFoldDB" id="A0A8C4T5N2"/>
<dbReference type="GO" id="GO:0015629">
    <property type="term" value="C:actin cytoskeleton"/>
    <property type="evidence" value="ECO:0007669"/>
    <property type="project" value="InterPro"/>
</dbReference>
<reference evidence="4" key="1">
    <citation type="submission" date="2021-06" db="EMBL/GenBank/DDBJ databases">
        <authorList>
            <consortium name="Wellcome Sanger Institute Data Sharing"/>
        </authorList>
    </citation>
    <scope>NUCLEOTIDE SEQUENCE [LARGE SCALE GENOMIC DNA]</scope>
</reference>
<dbReference type="RefSeq" id="XP_028676834.1">
    <property type="nucleotide sequence ID" value="XM_028821001.2"/>
</dbReference>
<gene>
    <name evidence="4" type="primary">LOC114666229</name>
</gene>
<dbReference type="Ensembl" id="ENSECRT00000027917.1">
    <property type="protein sequence ID" value="ENSECRP00000027343.1"/>
    <property type="gene ID" value="ENSECRG00000018505.1"/>
</dbReference>
<evidence type="ECO:0000313" key="5">
    <source>
        <dbReference type="Proteomes" id="UP000694620"/>
    </source>
</evidence>
<dbReference type="GO" id="GO:0003779">
    <property type="term" value="F:actin binding"/>
    <property type="evidence" value="ECO:0007669"/>
    <property type="project" value="UniProtKB-KW"/>
</dbReference>
<name>A0A8C4T5N2_ERPCA</name>
<accession>A0A8C4T5N2</accession>
<sequence length="162" mass="18472">MASGVAVDDEVFRVFEAMKMRKGDVKRRKKMICFCLNDDMTKIIVEKDVEILNEDIGNKIKDPYTESVNMLPNKDCRYVVLDISYHTKEGNREDLVFMLWSPEAAPVKQKMLYASSKDALRKKFTGIRCELQVTSRDDVLDRSFLACKLGGTVLSIEGIGIH</sequence>
<evidence type="ECO:0000313" key="4">
    <source>
        <dbReference type="Ensembl" id="ENSECRP00000027343.1"/>
    </source>
</evidence>
<dbReference type="OrthoDB" id="10249245at2759"/>
<dbReference type="RefSeq" id="XP_028676833.1">
    <property type="nucleotide sequence ID" value="XM_028821000.2"/>
</dbReference>
<evidence type="ECO:0000256" key="1">
    <source>
        <dbReference type="ARBA" id="ARBA00006844"/>
    </source>
</evidence>
<feature type="domain" description="ADF-H" evidence="3">
    <location>
        <begin position="2"/>
        <end position="149"/>
    </location>
</feature>
<keyword evidence="5" id="KW-1185">Reference proteome</keyword>
<dbReference type="Ensembl" id="ENSECRT00000027902.1">
    <property type="protein sequence ID" value="ENSECRP00000027328.1"/>
    <property type="gene ID" value="ENSECRG00000018505.1"/>
</dbReference>
<dbReference type="SUPFAM" id="SSF55753">
    <property type="entry name" value="Actin depolymerizing proteins"/>
    <property type="match status" value="1"/>
</dbReference>
<dbReference type="PRINTS" id="PR00006">
    <property type="entry name" value="COFILIN"/>
</dbReference>
<dbReference type="InterPro" id="IPR017904">
    <property type="entry name" value="ADF/Cofilin"/>
</dbReference>
<dbReference type="Pfam" id="PF00241">
    <property type="entry name" value="Cofilin_ADF"/>
    <property type="match status" value="1"/>
</dbReference>
<dbReference type="GO" id="GO:0030042">
    <property type="term" value="P:actin filament depolymerization"/>
    <property type="evidence" value="ECO:0007669"/>
    <property type="project" value="InterPro"/>
</dbReference>
<dbReference type="SMART" id="SM00102">
    <property type="entry name" value="ADF"/>
    <property type="match status" value="1"/>
</dbReference>
<organism evidence="4 5">
    <name type="scientific">Erpetoichthys calabaricus</name>
    <name type="common">Rope fish</name>
    <name type="synonym">Calamoichthys calabaricus</name>
    <dbReference type="NCBI Taxonomy" id="27687"/>
    <lineage>
        <taxon>Eukaryota</taxon>
        <taxon>Metazoa</taxon>
        <taxon>Chordata</taxon>
        <taxon>Craniata</taxon>
        <taxon>Vertebrata</taxon>
        <taxon>Euteleostomi</taxon>
        <taxon>Actinopterygii</taxon>
        <taxon>Polypteriformes</taxon>
        <taxon>Polypteridae</taxon>
        <taxon>Erpetoichthys</taxon>
    </lineage>
</organism>
<reference evidence="4" key="2">
    <citation type="submission" date="2025-05" db="UniProtKB">
        <authorList>
            <consortium name="Ensembl"/>
        </authorList>
    </citation>
    <scope>IDENTIFICATION</scope>
</reference>
<dbReference type="Gene3D" id="3.40.20.10">
    <property type="entry name" value="Severin"/>
    <property type="match status" value="1"/>
</dbReference>
<evidence type="ECO:0000259" key="3">
    <source>
        <dbReference type="PROSITE" id="PS51263"/>
    </source>
</evidence>
<protein>
    <submittedName>
        <fullName evidence="4">Cofilin 1 (non-muscle), like</fullName>
    </submittedName>
</protein>
<dbReference type="GeneID" id="114666229"/>
<comment type="similarity">
    <text evidence="1">Belongs to the actin-binding proteins ADF family.</text>
</comment>
<dbReference type="InterPro" id="IPR029006">
    <property type="entry name" value="ADF-H/Gelsolin-like_dom_sf"/>
</dbReference>
<dbReference type="PROSITE" id="PS51263">
    <property type="entry name" value="ADF_H"/>
    <property type="match status" value="1"/>
</dbReference>
<dbReference type="Proteomes" id="UP000694620">
    <property type="component" value="Chromosome 15"/>
</dbReference>
<dbReference type="CDD" id="cd11286">
    <property type="entry name" value="ADF_cofilin_like"/>
    <property type="match status" value="1"/>
</dbReference>
<evidence type="ECO:0000256" key="2">
    <source>
        <dbReference type="ARBA" id="ARBA00023203"/>
    </source>
</evidence>
<dbReference type="InterPro" id="IPR002108">
    <property type="entry name" value="ADF-H"/>
</dbReference>
<dbReference type="PANTHER" id="PTHR11913">
    <property type="entry name" value="COFILIN-RELATED"/>
    <property type="match status" value="1"/>
</dbReference>
<dbReference type="GeneTree" id="ENSGT00950000183000"/>